<dbReference type="InParanoid" id="A0A1X7SSM1"/>
<reference evidence="1" key="1">
    <citation type="submission" date="2017-05" db="UniProtKB">
        <authorList>
            <consortium name="EnsemblMetazoa"/>
        </authorList>
    </citation>
    <scope>IDENTIFICATION</scope>
</reference>
<dbReference type="EnsemblMetazoa" id="Aqu2.1.05154_001">
    <property type="protein sequence ID" value="Aqu2.1.05154_001"/>
    <property type="gene ID" value="Aqu2.1.05154"/>
</dbReference>
<dbReference type="InterPro" id="IPR019176">
    <property type="entry name" value="Cytochrome_B561-rel"/>
</dbReference>
<dbReference type="PANTHER" id="PTHR21780">
    <property type="entry name" value="TRANSMEMBRANE PROTEIN 209"/>
    <property type="match status" value="1"/>
</dbReference>
<dbReference type="AlphaFoldDB" id="A0A1X7SSM1"/>
<dbReference type="GO" id="GO:0016020">
    <property type="term" value="C:membrane"/>
    <property type="evidence" value="ECO:0007669"/>
    <property type="project" value="TreeGrafter"/>
</dbReference>
<sequence length="98" mass="11436">LWSRLRIKKDDVNEWTVRCRKWLAQTVIIPISKEIHSMNKKLEGIGSKKLIGIASVAQLQDEAILRGMMLPSLSMLLRYLSLSTRQDYLVKRIHGKRY</sequence>
<accession>A0A1X7SSM1</accession>
<dbReference type="STRING" id="400682.A0A1X7SSM1"/>
<evidence type="ECO:0000313" key="1">
    <source>
        <dbReference type="EnsemblMetazoa" id="Aqu2.1.05154_001"/>
    </source>
</evidence>
<proteinExistence type="predicted"/>
<organism evidence="1">
    <name type="scientific">Amphimedon queenslandica</name>
    <name type="common">Sponge</name>
    <dbReference type="NCBI Taxonomy" id="400682"/>
    <lineage>
        <taxon>Eukaryota</taxon>
        <taxon>Metazoa</taxon>
        <taxon>Porifera</taxon>
        <taxon>Demospongiae</taxon>
        <taxon>Heteroscleromorpha</taxon>
        <taxon>Haplosclerida</taxon>
        <taxon>Niphatidae</taxon>
        <taxon>Amphimedon</taxon>
    </lineage>
</organism>
<name>A0A1X7SSM1_AMPQE</name>
<dbReference type="OrthoDB" id="509821at2759"/>
<dbReference type="Pfam" id="PF09786">
    <property type="entry name" value="CytochromB561_N"/>
    <property type="match status" value="1"/>
</dbReference>
<protein>
    <submittedName>
        <fullName evidence="1">Uncharacterized protein</fullName>
    </submittedName>
</protein>
<dbReference type="PANTHER" id="PTHR21780:SF0">
    <property type="entry name" value="TRANSMEMBRANE PROTEIN 209"/>
    <property type="match status" value="1"/>
</dbReference>